<feature type="coiled-coil region" evidence="1">
    <location>
        <begin position="95"/>
        <end position="177"/>
    </location>
</feature>
<reference evidence="3" key="1">
    <citation type="journal article" date="2019" name="Int. J. Syst. Evol. Microbiol.">
        <title>The Global Catalogue of Microorganisms (GCM) 10K type strain sequencing project: providing services to taxonomists for standard genome sequencing and annotation.</title>
        <authorList>
            <consortium name="The Broad Institute Genomics Platform"/>
            <consortium name="The Broad Institute Genome Sequencing Center for Infectious Disease"/>
            <person name="Wu L."/>
            <person name="Ma J."/>
        </authorList>
    </citation>
    <scope>NUCLEOTIDE SEQUENCE [LARGE SCALE GENOMIC DNA]</scope>
    <source>
        <strain evidence="3">NBRC 113072</strain>
    </source>
</reference>
<dbReference type="RefSeq" id="WP_284303933.1">
    <property type="nucleotide sequence ID" value="NZ_BSUO01000001.1"/>
</dbReference>
<protein>
    <submittedName>
        <fullName evidence="2">Uncharacterized protein</fullName>
    </submittedName>
</protein>
<dbReference type="Proteomes" id="UP001157126">
    <property type="component" value="Unassembled WGS sequence"/>
</dbReference>
<evidence type="ECO:0000313" key="2">
    <source>
        <dbReference type="EMBL" id="GMA40191.1"/>
    </source>
</evidence>
<proteinExistence type="predicted"/>
<evidence type="ECO:0000256" key="1">
    <source>
        <dbReference type="SAM" id="Coils"/>
    </source>
</evidence>
<dbReference type="InterPro" id="IPR046229">
    <property type="entry name" value="TnpC-like"/>
</dbReference>
<keyword evidence="1" id="KW-0175">Coiled coil</keyword>
<comment type="caution">
    <text evidence="2">The sequence shown here is derived from an EMBL/GenBank/DDBJ whole genome shotgun (WGS) entry which is preliminary data.</text>
</comment>
<dbReference type="Gene3D" id="1.20.5.110">
    <property type="match status" value="1"/>
</dbReference>
<name>A0ABQ6IRY7_9MICO</name>
<keyword evidence="3" id="KW-1185">Reference proteome</keyword>
<dbReference type="Pfam" id="PF19776">
    <property type="entry name" value="DUF6262"/>
    <property type="match status" value="1"/>
</dbReference>
<gene>
    <name evidence="2" type="ORF">GCM10025883_22360</name>
</gene>
<evidence type="ECO:0000313" key="3">
    <source>
        <dbReference type="Proteomes" id="UP001157126"/>
    </source>
</evidence>
<dbReference type="EMBL" id="BSUO01000001">
    <property type="protein sequence ID" value="GMA40191.1"/>
    <property type="molecule type" value="Genomic_DNA"/>
</dbReference>
<organism evidence="2 3">
    <name type="scientific">Mobilicoccus caccae</name>
    <dbReference type="NCBI Taxonomy" id="1859295"/>
    <lineage>
        <taxon>Bacteria</taxon>
        <taxon>Bacillati</taxon>
        <taxon>Actinomycetota</taxon>
        <taxon>Actinomycetes</taxon>
        <taxon>Micrococcales</taxon>
        <taxon>Dermatophilaceae</taxon>
        <taxon>Mobilicoccus</taxon>
    </lineage>
</organism>
<sequence length="196" mass="21750">MPSTTDTTAGLAPTTGDALLQARRRDVERRRRQVHEALRGLLATGDEITLSSVARHARVHRSFLHRHPDLRAEVIAAADTPPAQLLPSSNASVSKRSLQAENLNLRETNQRLRQHISDLEERLSELLGEQVATRCGLGVDTSQAQLQRQVENLEQTVADLRGTLADRQDELDAARQANRQLLTSLNQPAPPRMRAD</sequence>
<accession>A0ABQ6IRY7</accession>